<accession>A0A6A6RIU4</accession>
<keyword evidence="2" id="KW-1185">Reference proteome</keyword>
<organism evidence="1 2">
    <name type="scientific">Massarina eburnea CBS 473.64</name>
    <dbReference type="NCBI Taxonomy" id="1395130"/>
    <lineage>
        <taxon>Eukaryota</taxon>
        <taxon>Fungi</taxon>
        <taxon>Dikarya</taxon>
        <taxon>Ascomycota</taxon>
        <taxon>Pezizomycotina</taxon>
        <taxon>Dothideomycetes</taxon>
        <taxon>Pleosporomycetidae</taxon>
        <taxon>Pleosporales</taxon>
        <taxon>Massarineae</taxon>
        <taxon>Massarinaceae</taxon>
        <taxon>Massarina</taxon>
    </lineage>
</organism>
<evidence type="ECO:0000313" key="2">
    <source>
        <dbReference type="Proteomes" id="UP000799753"/>
    </source>
</evidence>
<evidence type="ECO:0000313" key="1">
    <source>
        <dbReference type="EMBL" id="KAF2635230.1"/>
    </source>
</evidence>
<sequence length="501" mass="56355">MRLIDLPLEMLDNILDLSLPSGLEGLALSCKAMYERATPQIRRHNELRRKWRRTSNHQGQRIDDTLPILYEISREPIVAEYIEELDLWDDRDRYDDEGIIRAEATAEKFRKGSADSAAVREMITKSLRSYDADVDARGFWKDTTKADLSTEDEGFAETPYTVIALLSLLPNIHTLRLPSWWVGTELEARAVLEAMVAAVSGDNRYGRPLSKLKTILPSMHAGYEEKMGLKAFMPLLTLKSLTEVYLVSAVAVDDGYTGMPFQWTAAPGIASSLTHIELVSCCMDADGISGLVAHTPALTVFKYSHETKYHGCQHDWNPGTFAEALAHYCGNTITEVALTIDELYGAIINGASSFRSFPKLEKLEVDIQVFCGPPVESGQRGGDDAFIPDGDTPWSEHDIPCIGSMLPVSIREVQINVDNPEPDEEALHALLKNLKQQRMERLHLLERVIIRQYGGSSALEMATDAGATLESFDRDLDRRMDMPEWKRKFHDRVRRLEPMET</sequence>
<name>A0A6A6RIU4_9PLEO</name>
<gene>
    <name evidence="1" type="ORF">P280DRAFT_198024</name>
</gene>
<dbReference type="AlphaFoldDB" id="A0A6A6RIU4"/>
<dbReference type="Proteomes" id="UP000799753">
    <property type="component" value="Unassembled WGS sequence"/>
</dbReference>
<dbReference type="EMBL" id="MU006809">
    <property type="protein sequence ID" value="KAF2635230.1"/>
    <property type="molecule type" value="Genomic_DNA"/>
</dbReference>
<reference evidence="1" key="1">
    <citation type="journal article" date="2020" name="Stud. Mycol.">
        <title>101 Dothideomycetes genomes: a test case for predicting lifestyles and emergence of pathogens.</title>
        <authorList>
            <person name="Haridas S."/>
            <person name="Albert R."/>
            <person name="Binder M."/>
            <person name="Bloem J."/>
            <person name="Labutti K."/>
            <person name="Salamov A."/>
            <person name="Andreopoulos B."/>
            <person name="Baker S."/>
            <person name="Barry K."/>
            <person name="Bills G."/>
            <person name="Bluhm B."/>
            <person name="Cannon C."/>
            <person name="Castanera R."/>
            <person name="Culley D."/>
            <person name="Daum C."/>
            <person name="Ezra D."/>
            <person name="Gonzalez J."/>
            <person name="Henrissat B."/>
            <person name="Kuo A."/>
            <person name="Liang C."/>
            <person name="Lipzen A."/>
            <person name="Lutzoni F."/>
            <person name="Magnuson J."/>
            <person name="Mondo S."/>
            <person name="Nolan M."/>
            <person name="Ohm R."/>
            <person name="Pangilinan J."/>
            <person name="Park H.-J."/>
            <person name="Ramirez L."/>
            <person name="Alfaro M."/>
            <person name="Sun H."/>
            <person name="Tritt A."/>
            <person name="Yoshinaga Y."/>
            <person name="Zwiers L.-H."/>
            <person name="Turgeon B."/>
            <person name="Goodwin S."/>
            <person name="Spatafora J."/>
            <person name="Crous P."/>
            <person name="Grigoriev I."/>
        </authorList>
    </citation>
    <scope>NUCLEOTIDE SEQUENCE</scope>
    <source>
        <strain evidence="1">CBS 473.64</strain>
    </source>
</reference>
<evidence type="ECO:0008006" key="3">
    <source>
        <dbReference type="Google" id="ProtNLM"/>
    </source>
</evidence>
<dbReference type="OrthoDB" id="5421601at2759"/>
<protein>
    <recommendedName>
        <fullName evidence="3">F-box domain-containing protein</fullName>
    </recommendedName>
</protein>
<proteinExistence type="predicted"/>